<dbReference type="PANTHER" id="PTHR10961">
    <property type="entry name" value="PEROXISOMAL SARCOSINE OXIDASE"/>
    <property type="match status" value="1"/>
</dbReference>
<dbReference type="OrthoDB" id="9794226at2"/>
<sequence>MKFETIIVGAGSMGMAAGYFLASQGKKVLLIDASNPPHTEGAHHGETRIIRHAYGEGENYVPMALRAQELWLALEKESNKKLFLQTGVLNAGDPESLFIKNVIKSAKTYSLPVEVLTAEEMNDKWPGFHFSEDYVGCFEKSSGVLMVEECIRAYRELTEKSGAVLKTNTMVKSIEATESSVTVKTENETFTGEKLIVSAGKGTGPVLSALGLELPLQPVRKTFSWFDSDEDVYREGQFPAFAVNYPNSDELYYGFPSIGGAGVKIGRHDEGQPIQPWEKLADYGAFPEDEGDVKSFADRFMSQKLPVKFGKTCVYTLTPDSDFIIDKHPELKNVFFACGFSGHGFKFASAVGEILSQLAVNGKTELDISDFSLGRFK</sequence>
<evidence type="ECO:0000256" key="3">
    <source>
        <dbReference type="ARBA" id="ARBA00022827"/>
    </source>
</evidence>
<dbReference type="RefSeq" id="WP_126051538.1">
    <property type="nucleotide sequence ID" value="NZ_QYTV02000007.1"/>
</dbReference>
<dbReference type="GO" id="GO:0050660">
    <property type="term" value="F:flavin adenine dinucleotide binding"/>
    <property type="evidence" value="ECO:0007669"/>
    <property type="project" value="InterPro"/>
</dbReference>
<dbReference type="InterPro" id="IPR036188">
    <property type="entry name" value="FAD/NAD-bd_sf"/>
</dbReference>
<organism evidence="6 7">
    <name type="scientific">Siminovitchia acidinfaciens</name>
    <dbReference type="NCBI Taxonomy" id="2321395"/>
    <lineage>
        <taxon>Bacteria</taxon>
        <taxon>Bacillati</taxon>
        <taxon>Bacillota</taxon>
        <taxon>Bacilli</taxon>
        <taxon>Bacillales</taxon>
        <taxon>Bacillaceae</taxon>
        <taxon>Siminovitchia</taxon>
    </lineage>
</organism>
<evidence type="ECO:0000256" key="4">
    <source>
        <dbReference type="ARBA" id="ARBA00023002"/>
    </source>
</evidence>
<evidence type="ECO:0000256" key="2">
    <source>
        <dbReference type="ARBA" id="ARBA00022630"/>
    </source>
</evidence>
<evidence type="ECO:0000256" key="1">
    <source>
        <dbReference type="ARBA" id="ARBA00001974"/>
    </source>
</evidence>
<accession>A0A429XWD2</accession>
<dbReference type="Proteomes" id="UP000287156">
    <property type="component" value="Unassembled WGS sequence"/>
</dbReference>
<dbReference type="InterPro" id="IPR045170">
    <property type="entry name" value="MTOX"/>
</dbReference>
<name>A0A429XWD2_9BACI</name>
<evidence type="ECO:0000259" key="5">
    <source>
        <dbReference type="Pfam" id="PF01266"/>
    </source>
</evidence>
<dbReference type="InterPro" id="IPR006076">
    <property type="entry name" value="FAD-dep_OxRdtase"/>
</dbReference>
<dbReference type="EMBL" id="QYTV02000007">
    <property type="protein sequence ID" value="RST72692.1"/>
    <property type="molecule type" value="Genomic_DNA"/>
</dbReference>
<dbReference type="Pfam" id="PF01266">
    <property type="entry name" value="DAO"/>
    <property type="match status" value="1"/>
</dbReference>
<evidence type="ECO:0000313" key="7">
    <source>
        <dbReference type="Proteomes" id="UP000287156"/>
    </source>
</evidence>
<dbReference type="PANTHER" id="PTHR10961:SF7">
    <property type="entry name" value="FAD DEPENDENT OXIDOREDUCTASE DOMAIN-CONTAINING PROTEIN"/>
    <property type="match status" value="1"/>
</dbReference>
<feature type="domain" description="FAD dependent oxidoreductase" evidence="5">
    <location>
        <begin position="5"/>
        <end position="358"/>
    </location>
</feature>
<dbReference type="NCBIfam" id="NF008425">
    <property type="entry name" value="PRK11259.1"/>
    <property type="match status" value="1"/>
</dbReference>
<evidence type="ECO:0000313" key="6">
    <source>
        <dbReference type="EMBL" id="RST72692.1"/>
    </source>
</evidence>
<dbReference type="SUPFAM" id="SSF54373">
    <property type="entry name" value="FAD-linked reductases, C-terminal domain"/>
    <property type="match status" value="1"/>
</dbReference>
<dbReference type="GO" id="GO:0008115">
    <property type="term" value="F:sarcosine oxidase activity"/>
    <property type="evidence" value="ECO:0007669"/>
    <property type="project" value="TreeGrafter"/>
</dbReference>
<keyword evidence="7" id="KW-1185">Reference proteome</keyword>
<dbReference type="GO" id="GO:0005829">
    <property type="term" value="C:cytosol"/>
    <property type="evidence" value="ECO:0007669"/>
    <property type="project" value="TreeGrafter"/>
</dbReference>
<dbReference type="Gene3D" id="3.30.9.10">
    <property type="entry name" value="D-Amino Acid Oxidase, subunit A, domain 2"/>
    <property type="match status" value="1"/>
</dbReference>
<protein>
    <submittedName>
        <fullName evidence="6">N-methyl-L-tryptophan oxidase</fullName>
    </submittedName>
</protein>
<keyword evidence="3" id="KW-0274">FAD</keyword>
<keyword evidence="2" id="KW-0285">Flavoprotein</keyword>
<dbReference type="AlphaFoldDB" id="A0A429XWD2"/>
<keyword evidence="4" id="KW-0560">Oxidoreductase</keyword>
<proteinExistence type="predicted"/>
<dbReference type="SUPFAM" id="SSF51905">
    <property type="entry name" value="FAD/NAD(P)-binding domain"/>
    <property type="match status" value="1"/>
</dbReference>
<comment type="cofactor">
    <cofactor evidence="1">
        <name>FAD</name>
        <dbReference type="ChEBI" id="CHEBI:57692"/>
    </cofactor>
</comment>
<gene>
    <name evidence="6" type="ORF">D4T97_014810</name>
</gene>
<comment type="caution">
    <text evidence="6">The sequence shown here is derived from an EMBL/GenBank/DDBJ whole genome shotgun (WGS) entry which is preliminary data.</text>
</comment>
<dbReference type="Gene3D" id="3.50.50.60">
    <property type="entry name" value="FAD/NAD(P)-binding domain"/>
    <property type="match status" value="1"/>
</dbReference>
<reference evidence="6" key="1">
    <citation type="submission" date="2018-12" db="EMBL/GenBank/DDBJ databases">
        <authorList>
            <person name="Sun L."/>
            <person name="Chen Z."/>
        </authorList>
    </citation>
    <scope>NUCLEOTIDE SEQUENCE [LARGE SCALE GENOMIC DNA]</scope>
    <source>
        <strain evidence="6">3-2-2</strain>
    </source>
</reference>